<evidence type="ECO:0000256" key="2">
    <source>
        <dbReference type="ARBA" id="ARBA00004123"/>
    </source>
</evidence>
<evidence type="ECO:0000256" key="7">
    <source>
        <dbReference type="ARBA" id="ARBA00022722"/>
    </source>
</evidence>
<dbReference type="GO" id="GO:0004518">
    <property type="term" value="F:nuclease activity"/>
    <property type="evidence" value="ECO:0007669"/>
    <property type="project" value="UniProtKB-KW"/>
</dbReference>
<keyword evidence="8" id="KW-0479">Metal-binding</keyword>
<dbReference type="InterPro" id="IPR026103">
    <property type="entry name" value="HARBI1_animal"/>
</dbReference>
<evidence type="ECO:0000313" key="15">
    <source>
        <dbReference type="Proteomes" id="UP001159042"/>
    </source>
</evidence>
<comment type="similarity">
    <text evidence="4">Belongs to the HARBI1 family.</text>
</comment>
<dbReference type="InterPro" id="IPR045249">
    <property type="entry name" value="HARBI1-like"/>
</dbReference>
<protein>
    <recommendedName>
        <fullName evidence="5">Putative nuclease HARBI1</fullName>
    </recommendedName>
    <alternativeName>
        <fullName evidence="11">Harbinger transposase-derived nuclease</fullName>
    </alternativeName>
</protein>
<comment type="cofactor">
    <cofactor evidence="1">
        <name>a divalent metal cation</name>
        <dbReference type="ChEBI" id="CHEBI:60240"/>
    </cofactor>
</comment>
<keyword evidence="7" id="KW-0540">Nuclease</keyword>
<evidence type="ECO:0000256" key="8">
    <source>
        <dbReference type="ARBA" id="ARBA00022723"/>
    </source>
</evidence>
<keyword evidence="9" id="KW-0378">Hydrolase</keyword>
<comment type="subcellular location">
    <subcellularLocation>
        <location evidence="3">Cytoplasm</location>
    </subcellularLocation>
    <subcellularLocation>
        <location evidence="2">Nucleus</location>
    </subcellularLocation>
</comment>
<comment type="function">
    <text evidence="12">Transposase-derived protein that may have nuclease activity. Does not have transposase activity.</text>
</comment>
<evidence type="ECO:0000256" key="12">
    <source>
        <dbReference type="ARBA" id="ARBA00045850"/>
    </source>
</evidence>
<proteinExistence type="inferred from homology"/>
<evidence type="ECO:0000256" key="10">
    <source>
        <dbReference type="ARBA" id="ARBA00023242"/>
    </source>
</evidence>
<gene>
    <name evidence="14" type="ORF">NQ315_012453</name>
</gene>
<reference evidence="14 15" key="1">
    <citation type="journal article" date="2023" name="Insect Mol. Biol.">
        <title>Genome sequencing provides insights into the evolution of gene families encoding plant cell wall-degrading enzymes in longhorned beetles.</title>
        <authorList>
            <person name="Shin N.R."/>
            <person name="Okamura Y."/>
            <person name="Kirsch R."/>
            <person name="Pauchet Y."/>
        </authorList>
    </citation>
    <scope>NUCLEOTIDE SEQUENCE [LARGE SCALE GENOMIC DNA]</scope>
    <source>
        <strain evidence="14">EAD_L_NR</strain>
    </source>
</reference>
<dbReference type="GO" id="GO:0016787">
    <property type="term" value="F:hydrolase activity"/>
    <property type="evidence" value="ECO:0007669"/>
    <property type="project" value="UniProtKB-KW"/>
</dbReference>
<evidence type="ECO:0000256" key="5">
    <source>
        <dbReference type="ARBA" id="ARBA00015519"/>
    </source>
</evidence>
<dbReference type="GO" id="GO:0005737">
    <property type="term" value="C:cytoplasm"/>
    <property type="evidence" value="ECO:0007669"/>
    <property type="project" value="UniProtKB-SubCell"/>
</dbReference>
<keyword evidence="6" id="KW-0963">Cytoplasm</keyword>
<dbReference type="GO" id="GO:0005634">
    <property type="term" value="C:nucleus"/>
    <property type="evidence" value="ECO:0007669"/>
    <property type="project" value="UniProtKB-SubCell"/>
</dbReference>
<dbReference type="PANTHER" id="PTHR22930:SF85">
    <property type="entry name" value="GH03217P-RELATED"/>
    <property type="match status" value="1"/>
</dbReference>
<evidence type="ECO:0000256" key="3">
    <source>
        <dbReference type="ARBA" id="ARBA00004496"/>
    </source>
</evidence>
<evidence type="ECO:0000256" key="6">
    <source>
        <dbReference type="ARBA" id="ARBA00022490"/>
    </source>
</evidence>
<dbReference type="Pfam" id="PF13359">
    <property type="entry name" value="DDE_Tnp_4"/>
    <property type="match status" value="1"/>
</dbReference>
<keyword evidence="10" id="KW-0539">Nucleus</keyword>
<dbReference type="GO" id="GO:0046872">
    <property type="term" value="F:metal ion binding"/>
    <property type="evidence" value="ECO:0007669"/>
    <property type="project" value="UniProtKB-KW"/>
</dbReference>
<evidence type="ECO:0000259" key="13">
    <source>
        <dbReference type="Pfam" id="PF13359"/>
    </source>
</evidence>
<dbReference type="EMBL" id="JANEYG010000052">
    <property type="protein sequence ID" value="KAJ8915568.1"/>
    <property type="molecule type" value="Genomic_DNA"/>
</dbReference>
<dbReference type="AlphaFoldDB" id="A0AAV8VMU7"/>
<evidence type="ECO:0000256" key="11">
    <source>
        <dbReference type="ARBA" id="ARBA00030126"/>
    </source>
</evidence>
<evidence type="ECO:0000256" key="4">
    <source>
        <dbReference type="ARBA" id="ARBA00006958"/>
    </source>
</evidence>
<feature type="domain" description="DDE Tnp4" evidence="13">
    <location>
        <begin position="107"/>
        <end position="211"/>
    </location>
</feature>
<evidence type="ECO:0000256" key="1">
    <source>
        <dbReference type="ARBA" id="ARBA00001968"/>
    </source>
</evidence>
<dbReference type="PANTHER" id="PTHR22930">
    <property type="match status" value="1"/>
</dbReference>
<comment type="caution">
    <text evidence="14">The sequence shown here is derived from an EMBL/GenBank/DDBJ whole genome shotgun (WGS) entry which is preliminary data.</text>
</comment>
<evidence type="ECO:0000256" key="9">
    <source>
        <dbReference type="ARBA" id="ARBA00022801"/>
    </source>
</evidence>
<dbReference type="Proteomes" id="UP001159042">
    <property type="component" value="Unassembled WGS sequence"/>
</dbReference>
<sequence length="212" mass="24049">MGRATFNDLLSEISPAISQEFKGGERPVPADKKVLITLWWLGKGEVLLSVADKFNVTVSTVHKCVYLVLDELVRLRKKYIVWPDENERRDIVNNFAAKGFPGVVGAIDGCNIPFKAPADQHESYIDRKMQHSRKLQGVCIPNKIFTNVVVGWPGSVHDSRIGTYLVSKVFQNCEIFRNVDNGRRAKYFTNLEQHLVGDSAYPLLDWVLTPYR</sequence>
<dbReference type="InterPro" id="IPR027806">
    <property type="entry name" value="HARBI1_dom"/>
</dbReference>
<dbReference type="PRINTS" id="PR02086">
    <property type="entry name" value="PUTNUCHARBI1"/>
</dbReference>
<keyword evidence="15" id="KW-1185">Reference proteome</keyword>
<name>A0AAV8VMU7_9CUCU</name>
<organism evidence="14 15">
    <name type="scientific">Exocentrus adspersus</name>
    <dbReference type="NCBI Taxonomy" id="1586481"/>
    <lineage>
        <taxon>Eukaryota</taxon>
        <taxon>Metazoa</taxon>
        <taxon>Ecdysozoa</taxon>
        <taxon>Arthropoda</taxon>
        <taxon>Hexapoda</taxon>
        <taxon>Insecta</taxon>
        <taxon>Pterygota</taxon>
        <taxon>Neoptera</taxon>
        <taxon>Endopterygota</taxon>
        <taxon>Coleoptera</taxon>
        <taxon>Polyphaga</taxon>
        <taxon>Cucujiformia</taxon>
        <taxon>Chrysomeloidea</taxon>
        <taxon>Cerambycidae</taxon>
        <taxon>Lamiinae</taxon>
        <taxon>Acanthocinini</taxon>
        <taxon>Exocentrus</taxon>
    </lineage>
</organism>
<evidence type="ECO:0000313" key="14">
    <source>
        <dbReference type="EMBL" id="KAJ8915568.1"/>
    </source>
</evidence>
<accession>A0AAV8VMU7</accession>